<proteinExistence type="inferred from homology"/>
<dbReference type="RefSeq" id="WP_106197880.1">
    <property type="nucleotide sequence ID" value="NZ_JAXEIU010000059.1"/>
</dbReference>
<dbReference type="InterPro" id="IPR016039">
    <property type="entry name" value="Thiolase-like"/>
</dbReference>
<dbReference type="SUPFAM" id="SSF53901">
    <property type="entry name" value="Thiolase-like"/>
    <property type="match status" value="2"/>
</dbReference>
<evidence type="ECO:0000256" key="3">
    <source>
        <dbReference type="RuleBase" id="RU003694"/>
    </source>
</evidence>
<comment type="similarity">
    <text evidence="1 3">Belongs to the thiolase-like superfamily. Beta-ketoacyl-ACP synthases family.</text>
</comment>
<dbReference type="InterPro" id="IPR014031">
    <property type="entry name" value="Ketoacyl_synth_C"/>
</dbReference>
<keyword evidence="2 3" id="KW-0808">Transferase</keyword>
<dbReference type="Proteomes" id="UP000245523">
    <property type="component" value="Unassembled WGS sequence"/>
</dbReference>
<dbReference type="Pfam" id="PF02801">
    <property type="entry name" value="Ketoacyl-synt_C"/>
    <property type="match status" value="1"/>
</dbReference>
<name>A0ABX5LP07_9BACT</name>
<evidence type="ECO:0000313" key="6">
    <source>
        <dbReference type="Proteomes" id="UP000245523"/>
    </source>
</evidence>
<dbReference type="EMBL" id="QGHD01000004">
    <property type="protein sequence ID" value="PWL03677.1"/>
    <property type="molecule type" value="Genomic_DNA"/>
</dbReference>
<dbReference type="InterPro" id="IPR000794">
    <property type="entry name" value="Beta-ketoacyl_synthase"/>
</dbReference>
<evidence type="ECO:0000256" key="1">
    <source>
        <dbReference type="ARBA" id="ARBA00008467"/>
    </source>
</evidence>
<evidence type="ECO:0000259" key="4">
    <source>
        <dbReference type="PROSITE" id="PS52004"/>
    </source>
</evidence>
<dbReference type="CDD" id="cd00834">
    <property type="entry name" value="KAS_I_II"/>
    <property type="match status" value="1"/>
</dbReference>
<dbReference type="Pfam" id="PF00109">
    <property type="entry name" value="ketoacyl-synt"/>
    <property type="match status" value="1"/>
</dbReference>
<dbReference type="PANTHER" id="PTHR11712:SF320">
    <property type="entry name" value="BETA-KETOACYL SYNTHASE"/>
    <property type="match status" value="1"/>
</dbReference>
<dbReference type="PANTHER" id="PTHR11712">
    <property type="entry name" value="POLYKETIDE SYNTHASE-RELATED"/>
    <property type="match status" value="1"/>
</dbReference>
<protein>
    <submittedName>
        <fullName evidence="5">3-oxoacyl-[acyl-carrier-protein] synthase-1</fullName>
    </submittedName>
</protein>
<dbReference type="InterPro" id="IPR020841">
    <property type="entry name" value="PKS_Beta-ketoAc_synthase_dom"/>
</dbReference>
<dbReference type="NCBIfam" id="NF006618">
    <property type="entry name" value="PRK09185.1"/>
    <property type="match status" value="1"/>
</dbReference>
<evidence type="ECO:0000256" key="2">
    <source>
        <dbReference type="ARBA" id="ARBA00022679"/>
    </source>
</evidence>
<reference evidence="5 6" key="1">
    <citation type="submission" date="2018-05" db="EMBL/GenBank/DDBJ databases">
        <title>Animal gut microbial communities from fecal samples from Wisconsin, USA.</title>
        <authorList>
            <person name="Neumann A."/>
        </authorList>
    </citation>
    <scope>NUCLEOTIDE SEQUENCE [LARGE SCALE GENOMIC DNA]</scope>
    <source>
        <strain evidence="5 6">UWS4</strain>
    </source>
</reference>
<accession>A0ABX5LP07</accession>
<sequence>MLYIQDFALACALGFEKETIWNALKNKLPPKFVQKKYGEKLRYVAPIALENLPHVKNSFYENHVNRLSESVLLQMEKSIEKAVQEFGNERIGIFVGSSDNGSEASLSALQEFKETNNYPKNYRLKMQQADFAAEFIADRFQIKGPIFTHSSACASSASAFASARNWIEAGFCDAAIVGGVDIETETVVLGFDSLEAVSMNPANPFSKNRSGLTIGDGAAFFLISKKKENAKFEILGIGESADADHVTAPRADGEGAVLAIQKALDDAKIKSTEIDYINLHGTGTKLNDAMESVAVNRVFGCDVPCSSTKGLTGHTLGASGALEAAFCCLTLDKKNAEHFLPVHHFDGERDLEIPQIHLVKKGETSARLNICMSNSFGFGGCNVSLILGKNDD</sequence>
<dbReference type="SMART" id="SM00825">
    <property type="entry name" value="PKS_KS"/>
    <property type="match status" value="1"/>
</dbReference>
<dbReference type="Gene3D" id="3.40.47.10">
    <property type="match status" value="1"/>
</dbReference>
<keyword evidence="6" id="KW-1185">Reference proteome</keyword>
<comment type="caution">
    <text evidence="5">The sequence shown here is derived from an EMBL/GenBank/DDBJ whole genome shotgun (WGS) entry which is preliminary data.</text>
</comment>
<evidence type="ECO:0000313" key="5">
    <source>
        <dbReference type="EMBL" id="PWL03677.1"/>
    </source>
</evidence>
<organism evidence="5 6">
    <name type="scientific">Hallerella porci</name>
    <dbReference type="NCBI Taxonomy" id="1945871"/>
    <lineage>
        <taxon>Bacteria</taxon>
        <taxon>Pseudomonadati</taxon>
        <taxon>Fibrobacterota</taxon>
        <taxon>Fibrobacteria</taxon>
        <taxon>Fibrobacterales</taxon>
        <taxon>Fibrobacteraceae</taxon>
        <taxon>Hallerella</taxon>
    </lineage>
</organism>
<dbReference type="PROSITE" id="PS52004">
    <property type="entry name" value="KS3_2"/>
    <property type="match status" value="1"/>
</dbReference>
<dbReference type="InterPro" id="IPR014030">
    <property type="entry name" value="Ketoacyl_synth_N"/>
</dbReference>
<feature type="domain" description="Ketosynthase family 3 (KS3)" evidence="4">
    <location>
        <begin position="1"/>
        <end position="389"/>
    </location>
</feature>
<gene>
    <name evidence="5" type="ORF">B0H50_104101</name>
</gene>